<keyword evidence="2" id="KW-1185">Reference proteome</keyword>
<accession>A0ACB8QVZ2</accession>
<protein>
    <submittedName>
        <fullName evidence="1">WD40-repeat-containing domain protein</fullName>
    </submittedName>
</protein>
<name>A0ACB8QVZ2_9AGAM</name>
<reference evidence="1" key="2">
    <citation type="journal article" date="2022" name="New Phytol.">
        <title>Evolutionary transition to the ectomycorrhizal habit in the genomes of a hyperdiverse lineage of mushroom-forming fungi.</title>
        <authorList>
            <person name="Looney B."/>
            <person name="Miyauchi S."/>
            <person name="Morin E."/>
            <person name="Drula E."/>
            <person name="Courty P.E."/>
            <person name="Kohler A."/>
            <person name="Kuo A."/>
            <person name="LaButti K."/>
            <person name="Pangilinan J."/>
            <person name="Lipzen A."/>
            <person name="Riley R."/>
            <person name="Andreopoulos W."/>
            <person name="He G."/>
            <person name="Johnson J."/>
            <person name="Nolan M."/>
            <person name="Tritt A."/>
            <person name="Barry K.W."/>
            <person name="Grigoriev I.V."/>
            <person name="Nagy L.G."/>
            <person name="Hibbett D."/>
            <person name="Henrissat B."/>
            <person name="Matheny P.B."/>
            <person name="Labbe J."/>
            <person name="Martin F.M."/>
        </authorList>
    </citation>
    <scope>NUCLEOTIDE SEQUENCE</scope>
    <source>
        <strain evidence="1">EC-137</strain>
    </source>
</reference>
<evidence type="ECO:0000313" key="2">
    <source>
        <dbReference type="Proteomes" id="UP000814128"/>
    </source>
</evidence>
<gene>
    <name evidence="1" type="ORF">K488DRAFT_76247</name>
</gene>
<dbReference type="Proteomes" id="UP000814128">
    <property type="component" value="Unassembled WGS sequence"/>
</dbReference>
<sequence length="406" mass="43654">MHKEPSRPLLNSFVSSASTDNFVCHSAAVDSFVTPPYACAYSYAARRGGVPHLAVATEQGSVYIWNTERRLSVDVAAHRIDLNVHDNGVFDVQWSPSDDRLATASADHTTRITDPIAGRVLCGLHGHTQTAKTVAWHPSHADLVATGARDGSICLWDLRVHDRLLKSDGQLECLGPVATIRCAHEEMGMKGGKRPKTFSPRAVTSLVYSPLDPHGLISSGSANGILRHWDLRFPKSRGKTKAARDNSIPAYMSPLDPTMLDGGRARGITSLVAGMGPSGSTLFALGCDSRVHSYTLPSLHPLSESHAHPSMTTNSFYARLAISPCGRWLATGSTSGAAFVFDVSQVSILRRVGPKMDGVRLHAQVGEVTAVSWAEGMLATCSDDGTVRVWRVDSEGIQATAHTEDR</sequence>
<evidence type="ECO:0000313" key="1">
    <source>
        <dbReference type="EMBL" id="KAI0036069.1"/>
    </source>
</evidence>
<dbReference type="EMBL" id="MU273476">
    <property type="protein sequence ID" value="KAI0036069.1"/>
    <property type="molecule type" value="Genomic_DNA"/>
</dbReference>
<reference evidence="1" key="1">
    <citation type="submission" date="2021-02" db="EMBL/GenBank/DDBJ databases">
        <authorList>
            <consortium name="DOE Joint Genome Institute"/>
            <person name="Ahrendt S."/>
            <person name="Looney B.P."/>
            <person name="Miyauchi S."/>
            <person name="Morin E."/>
            <person name="Drula E."/>
            <person name="Courty P.E."/>
            <person name="Chicoki N."/>
            <person name="Fauchery L."/>
            <person name="Kohler A."/>
            <person name="Kuo A."/>
            <person name="Labutti K."/>
            <person name="Pangilinan J."/>
            <person name="Lipzen A."/>
            <person name="Riley R."/>
            <person name="Andreopoulos W."/>
            <person name="He G."/>
            <person name="Johnson J."/>
            <person name="Barry K.W."/>
            <person name="Grigoriev I.V."/>
            <person name="Nagy L."/>
            <person name="Hibbett D."/>
            <person name="Henrissat B."/>
            <person name="Matheny P.B."/>
            <person name="Labbe J."/>
            <person name="Martin F."/>
        </authorList>
    </citation>
    <scope>NUCLEOTIDE SEQUENCE</scope>
    <source>
        <strain evidence="1">EC-137</strain>
    </source>
</reference>
<organism evidence="1 2">
    <name type="scientific">Vararia minispora EC-137</name>
    <dbReference type="NCBI Taxonomy" id="1314806"/>
    <lineage>
        <taxon>Eukaryota</taxon>
        <taxon>Fungi</taxon>
        <taxon>Dikarya</taxon>
        <taxon>Basidiomycota</taxon>
        <taxon>Agaricomycotina</taxon>
        <taxon>Agaricomycetes</taxon>
        <taxon>Russulales</taxon>
        <taxon>Lachnocladiaceae</taxon>
        <taxon>Vararia</taxon>
    </lineage>
</organism>
<proteinExistence type="predicted"/>
<comment type="caution">
    <text evidence="1">The sequence shown here is derived from an EMBL/GenBank/DDBJ whole genome shotgun (WGS) entry which is preliminary data.</text>
</comment>